<feature type="transmembrane region" description="Helical" evidence="6">
    <location>
        <begin position="345"/>
        <end position="365"/>
    </location>
</feature>
<sequence length="570" mass="61386">MTNETPSKEPSWVASDSALDTPKQPSGASSSTASVQNPDEGFSLGMRGIMIFVILAVLTLMAALDGTSISVALPIISKKLNGTAIEAFWSGTSFLLSSTVFQPSFASFSNIFGRRPMVLIAIALFLVGAIIAGVSKNFTELLVGRSIQGVGGGGIIALTEVIVTDIVPLRHRGQYFGVFSGMWAVGSVSGPIIGGAFSEYVTWRWIFYINFPFIGIGIVMVLLFLKLNTIPSSLVEKLRQVDYIGTVIFVASMTSFLIPLTWGGVSYSWSSWHTLVPLIVGFSGLCIFGYYEHRFADDPMIPPVIFKNRTATVSFIGSTLQGLVLWCTLYYLPLYYEAVKGYSPILSGVALFPETFTVAPSAMAVGIISSKTGSYRWAIWLGWALSTIGCGIICVIKVTTNVPGWIFLNLVAGLGLGFLFPSLGFAIQASSTNENLATAVAMFSFFRALGQALGVAIGGAIFQNRMYQNLLKYPEFLSVASEYSADSAGLVQIIKSMPDGSSKLHLREAYTDSLRIVWAVCCAVSAVGFCLSLLTEAYDLNQALVTTQGLLTEKNKPSQEEGRIEDRSVT</sequence>
<feature type="domain" description="Major facilitator superfamily (MFS) profile" evidence="7">
    <location>
        <begin position="51"/>
        <end position="540"/>
    </location>
</feature>
<evidence type="ECO:0000256" key="5">
    <source>
        <dbReference type="SAM" id="MobiDB-lite"/>
    </source>
</evidence>
<dbReference type="Pfam" id="PF07690">
    <property type="entry name" value="MFS_1"/>
    <property type="match status" value="1"/>
</dbReference>
<protein>
    <submittedName>
        <fullName evidence="8">Major facilitator superfamily domain-containing protein</fullName>
    </submittedName>
</protein>
<dbReference type="InterPro" id="IPR020846">
    <property type="entry name" value="MFS_dom"/>
</dbReference>
<dbReference type="PROSITE" id="PS50850">
    <property type="entry name" value="MFS"/>
    <property type="match status" value="1"/>
</dbReference>
<feature type="compositionally biased region" description="Polar residues" evidence="5">
    <location>
        <begin position="23"/>
        <end position="35"/>
    </location>
</feature>
<reference evidence="8" key="1">
    <citation type="submission" date="2019-04" db="EMBL/GenBank/DDBJ databases">
        <title>Friends and foes A comparative genomics studyof 23 Aspergillus species from section Flavi.</title>
        <authorList>
            <consortium name="DOE Joint Genome Institute"/>
            <person name="Kjaerbolling I."/>
            <person name="Vesth T."/>
            <person name="Frisvad J.C."/>
            <person name="Nybo J.L."/>
            <person name="Theobald S."/>
            <person name="Kildgaard S."/>
            <person name="Isbrandt T."/>
            <person name="Kuo A."/>
            <person name="Sato A."/>
            <person name="Lyhne E.K."/>
            <person name="Kogle M.E."/>
            <person name="Wiebenga A."/>
            <person name="Kun R.S."/>
            <person name="Lubbers R.J."/>
            <person name="Makela M.R."/>
            <person name="Barry K."/>
            <person name="Chovatia M."/>
            <person name="Clum A."/>
            <person name="Daum C."/>
            <person name="Haridas S."/>
            <person name="He G."/>
            <person name="LaButti K."/>
            <person name="Lipzen A."/>
            <person name="Mondo S."/>
            <person name="Riley R."/>
            <person name="Salamov A."/>
            <person name="Simmons B.A."/>
            <person name="Magnuson J.K."/>
            <person name="Henrissat B."/>
            <person name="Mortensen U.H."/>
            <person name="Larsen T.O."/>
            <person name="Devries R.P."/>
            <person name="Grigoriev I.V."/>
            <person name="Machida M."/>
            <person name="Baker S.E."/>
            <person name="Andersen M.R."/>
        </authorList>
    </citation>
    <scope>NUCLEOTIDE SEQUENCE [LARGE SCALE GENOMIC DNA]</scope>
    <source>
        <strain evidence="8">IBT 14317</strain>
    </source>
</reference>
<evidence type="ECO:0000256" key="4">
    <source>
        <dbReference type="ARBA" id="ARBA00023136"/>
    </source>
</evidence>
<feature type="transmembrane region" description="Helical" evidence="6">
    <location>
        <begin position="175"/>
        <end position="193"/>
    </location>
</feature>
<evidence type="ECO:0000256" key="6">
    <source>
        <dbReference type="SAM" id="Phobius"/>
    </source>
</evidence>
<evidence type="ECO:0000256" key="1">
    <source>
        <dbReference type="ARBA" id="ARBA00004141"/>
    </source>
</evidence>
<feature type="transmembrane region" description="Helical" evidence="6">
    <location>
        <begin position="405"/>
        <end position="427"/>
    </location>
</feature>
<accession>A0A5N7C6D2</accession>
<proteinExistence type="predicted"/>
<evidence type="ECO:0000256" key="3">
    <source>
        <dbReference type="ARBA" id="ARBA00022989"/>
    </source>
</evidence>
<feature type="transmembrane region" description="Helical" evidence="6">
    <location>
        <begin position="516"/>
        <end position="534"/>
    </location>
</feature>
<gene>
    <name evidence="8" type="ORF">BDV23DRAFT_194327</name>
</gene>
<feature type="transmembrane region" description="Helical" evidence="6">
    <location>
        <begin position="439"/>
        <end position="462"/>
    </location>
</feature>
<dbReference type="InterPro" id="IPR036259">
    <property type="entry name" value="MFS_trans_sf"/>
</dbReference>
<dbReference type="PRINTS" id="PR01036">
    <property type="entry name" value="TCRTETB"/>
</dbReference>
<keyword evidence="2 6" id="KW-0812">Transmembrane</keyword>
<dbReference type="SUPFAM" id="SSF103473">
    <property type="entry name" value="MFS general substrate transporter"/>
    <property type="match status" value="1"/>
</dbReference>
<feature type="transmembrane region" description="Helical" evidence="6">
    <location>
        <begin position="87"/>
        <end position="105"/>
    </location>
</feature>
<feature type="transmembrane region" description="Helical" evidence="6">
    <location>
        <begin position="146"/>
        <end position="163"/>
    </location>
</feature>
<dbReference type="Gene3D" id="1.20.1720.10">
    <property type="entry name" value="Multidrug resistance protein D"/>
    <property type="match status" value="1"/>
</dbReference>
<dbReference type="OrthoDB" id="2351791at2759"/>
<name>A0A5N7C6D2_PETAA</name>
<dbReference type="Proteomes" id="UP000326877">
    <property type="component" value="Unassembled WGS sequence"/>
</dbReference>
<dbReference type="PANTHER" id="PTHR23501">
    <property type="entry name" value="MAJOR FACILITATOR SUPERFAMILY"/>
    <property type="match status" value="1"/>
</dbReference>
<feature type="transmembrane region" description="Helical" evidence="6">
    <location>
        <begin position="312"/>
        <end position="333"/>
    </location>
</feature>
<dbReference type="Gene3D" id="1.20.1250.20">
    <property type="entry name" value="MFS general substrate transporter like domains"/>
    <property type="match status" value="1"/>
</dbReference>
<organism evidence="8">
    <name type="scientific">Petromyces alliaceus</name>
    <name type="common">Aspergillus alliaceus</name>
    <dbReference type="NCBI Taxonomy" id="209559"/>
    <lineage>
        <taxon>Eukaryota</taxon>
        <taxon>Fungi</taxon>
        <taxon>Dikarya</taxon>
        <taxon>Ascomycota</taxon>
        <taxon>Pezizomycotina</taxon>
        <taxon>Eurotiomycetes</taxon>
        <taxon>Eurotiomycetidae</taxon>
        <taxon>Eurotiales</taxon>
        <taxon>Aspergillaceae</taxon>
        <taxon>Aspergillus</taxon>
        <taxon>Aspergillus subgen. Circumdati</taxon>
    </lineage>
</organism>
<keyword evidence="3 6" id="KW-1133">Transmembrane helix</keyword>
<dbReference type="AlphaFoldDB" id="A0A5N7C6D2"/>
<dbReference type="EMBL" id="ML735263">
    <property type="protein sequence ID" value="KAE8389671.1"/>
    <property type="molecule type" value="Genomic_DNA"/>
</dbReference>
<evidence type="ECO:0000256" key="2">
    <source>
        <dbReference type="ARBA" id="ARBA00022692"/>
    </source>
</evidence>
<evidence type="ECO:0000313" key="8">
    <source>
        <dbReference type="EMBL" id="KAE8389671.1"/>
    </source>
</evidence>
<dbReference type="InterPro" id="IPR011701">
    <property type="entry name" value="MFS"/>
</dbReference>
<keyword evidence="4 6" id="KW-0472">Membrane</keyword>
<dbReference type="GO" id="GO:0005886">
    <property type="term" value="C:plasma membrane"/>
    <property type="evidence" value="ECO:0007669"/>
    <property type="project" value="TreeGrafter"/>
</dbReference>
<feature type="transmembrane region" description="Helical" evidence="6">
    <location>
        <begin position="49"/>
        <end position="75"/>
    </location>
</feature>
<dbReference type="FunFam" id="1.20.1720.10:FF:000018">
    <property type="entry name" value="Putative MFS multidrug transporter"/>
    <property type="match status" value="1"/>
</dbReference>
<evidence type="ECO:0000259" key="7">
    <source>
        <dbReference type="PROSITE" id="PS50850"/>
    </source>
</evidence>
<dbReference type="FunFam" id="1.20.1250.20:FF:000786">
    <property type="entry name" value="MFS multidrug transporter, putative"/>
    <property type="match status" value="1"/>
</dbReference>
<dbReference type="GO" id="GO:0022857">
    <property type="term" value="F:transmembrane transporter activity"/>
    <property type="evidence" value="ECO:0007669"/>
    <property type="project" value="InterPro"/>
</dbReference>
<feature type="transmembrane region" description="Helical" evidence="6">
    <location>
        <begin position="377"/>
        <end position="399"/>
    </location>
</feature>
<dbReference type="PANTHER" id="PTHR23501:SF59">
    <property type="entry name" value="MAJOR FACILITATOR SUPERFAMILY (MFS) PROFILE DOMAIN-CONTAINING PROTEIN-RELATED"/>
    <property type="match status" value="1"/>
</dbReference>
<comment type="subcellular location">
    <subcellularLocation>
        <location evidence="1">Membrane</location>
        <topology evidence="1">Multi-pass membrane protein</topology>
    </subcellularLocation>
</comment>
<feature type="region of interest" description="Disordered" evidence="5">
    <location>
        <begin position="1"/>
        <end position="35"/>
    </location>
</feature>
<feature type="transmembrane region" description="Helical" evidence="6">
    <location>
        <begin position="246"/>
        <end position="265"/>
    </location>
</feature>
<feature type="transmembrane region" description="Helical" evidence="6">
    <location>
        <begin position="271"/>
        <end position="291"/>
    </location>
</feature>
<feature type="transmembrane region" description="Helical" evidence="6">
    <location>
        <begin position="205"/>
        <end position="225"/>
    </location>
</feature>
<feature type="transmembrane region" description="Helical" evidence="6">
    <location>
        <begin position="117"/>
        <end position="134"/>
    </location>
</feature>